<keyword evidence="2 5" id="KW-0812">Transmembrane</keyword>
<feature type="transmembrane region" description="Helical" evidence="5">
    <location>
        <begin position="102"/>
        <end position="121"/>
    </location>
</feature>
<sequence>MSAASTEGTVAPATADLTAEQRQRDNVAIVAIPVAMLGLMIAIVAPLLVSLALRLTTLDATSSAANLSLVLGIGAFVAFVVNPIAGRLSDRTTSRLGQRKPWIFAGAVISYVGIVVIAFAPGVWAVVLGWSISQLGFNLALAPLVAMLPDQVSQGARGKVASLISLAQNGSAVIGTYFVQLFAIGLTQSLLPSLIGLVVLVLAVLPIKDVRRAEPPTDRLSIVSIFASFVFDPRKHPDLGWAWVARFCLITTQFTATSYLTYFVIDELGYSVAEAATKVFQGTLLNALGILLTTFFFGWLSDRTGRRKPFVLASAVVAALGLGIMATAGTLTVLLVAELVLGMGMGAFLAVDLALVSDVLPDDGQAGKDLGVINIAQALPQSLVPVVAPAVVAGVGYPGLFLGGAAFGVLGGLAVLMVRGVR</sequence>
<evidence type="ECO:0000256" key="1">
    <source>
        <dbReference type="ARBA" id="ARBA00004651"/>
    </source>
</evidence>
<dbReference type="Proteomes" id="UP001139485">
    <property type="component" value="Unassembled WGS sequence"/>
</dbReference>
<dbReference type="Gene3D" id="1.20.1250.20">
    <property type="entry name" value="MFS general substrate transporter like domains"/>
    <property type="match status" value="2"/>
</dbReference>
<proteinExistence type="predicted"/>
<gene>
    <name evidence="7" type="ORF">M8330_11300</name>
</gene>
<feature type="transmembrane region" description="Helical" evidence="5">
    <location>
        <begin position="64"/>
        <end position="81"/>
    </location>
</feature>
<protein>
    <submittedName>
        <fullName evidence="7">MFS transporter</fullName>
    </submittedName>
</protein>
<evidence type="ECO:0000256" key="5">
    <source>
        <dbReference type="SAM" id="Phobius"/>
    </source>
</evidence>
<dbReference type="PANTHER" id="PTHR23528">
    <property type="match status" value="1"/>
</dbReference>
<dbReference type="PANTHER" id="PTHR23528:SF1">
    <property type="entry name" value="MAJOR FACILITATOR SUPERFAMILY (MFS) PROFILE DOMAIN-CONTAINING PROTEIN"/>
    <property type="match status" value="1"/>
</dbReference>
<evidence type="ECO:0000256" key="3">
    <source>
        <dbReference type="ARBA" id="ARBA00022989"/>
    </source>
</evidence>
<evidence type="ECO:0000313" key="7">
    <source>
        <dbReference type="EMBL" id="MCM0620876.1"/>
    </source>
</evidence>
<evidence type="ECO:0000313" key="8">
    <source>
        <dbReference type="Proteomes" id="UP001139485"/>
    </source>
</evidence>
<dbReference type="GO" id="GO:0005886">
    <property type="term" value="C:plasma membrane"/>
    <property type="evidence" value="ECO:0007669"/>
    <property type="project" value="UniProtKB-SubCell"/>
</dbReference>
<keyword evidence="8" id="KW-1185">Reference proteome</keyword>
<keyword evidence="4 5" id="KW-0472">Membrane</keyword>
<keyword evidence="3 5" id="KW-1133">Transmembrane helix</keyword>
<dbReference type="SUPFAM" id="SSF103473">
    <property type="entry name" value="MFS general substrate transporter"/>
    <property type="match status" value="1"/>
</dbReference>
<feature type="transmembrane region" description="Helical" evidence="5">
    <location>
        <begin position="243"/>
        <end position="265"/>
    </location>
</feature>
<comment type="subcellular location">
    <subcellularLocation>
        <location evidence="1">Cell membrane</location>
        <topology evidence="1">Multi-pass membrane protein</topology>
    </subcellularLocation>
</comment>
<dbReference type="InterPro" id="IPR020846">
    <property type="entry name" value="MFS_dom"/>
</dbReference>
<dbReference type="InterPro" id="IPR011701">
    <property type="entry name" value="MFS"/>
</dbReference>
<feature type="transmembrane region" description="Helical" evidence="5">
    <location>
        <begin position="280"/>
        <end position="300"/>
    </location>
</feature>
<feature type="domain" description="Major facilitator superfamily (MFS) profile" evidence="6">
    <location>
        <begin position="26"/>
        <end position="422"/>
    </location>
</feature>
<feature type="transmembrane region" description="Helical" evidence="5">
    <location>
        <begin position="312"/>
        <end position="334"/>
    </location>
</feature>
<evidence type="ECO:0000256" key="4">
    <source>
        <dbReference type="ARBA" id="ARBA00023136"/>
    </source>
</evidence>
<dbReference type="RefSeq" id="WP_250827399.1">
    <property type="nucleotide sequence ID" value="NZ_JAMOIL010000012.1"/>
</dbReference>
<evidence type="ECO:0000256" key="2">
    <source>
        <dbReference type="ARBA" id="ARBA00022692"/>
    </source>
</evidence>
<dbReference type="AlphaFoldDB" id="A0A9X2D7N3"/>
<dbReference type="InterPro" id="IPR036259">
    <property type="entry name" value="MFS_trans_sf"/>
</dbReference>
<dbReference type="Pfam" id="PF07690">
    <property type="entry name" value="MFS_1"/>
    <property type="match status" value="2"/>
</dbReference>
<dbReference type="GO" id="GO:0022857">
    <property type="term" value="F:transmembrane transporter activity"/>
    <property type="evidence" value="ECO:0007669"/>
    <property type="project" value="InterPro"/>
</dbReference>
<comment type="caution">
    <text evidence="7">The sequence shown here is derived from an EMBL/GenBank/DDBJ whole genome shotgun (WGS) entry which is preliminary data.</text>
</comment>
<dbReference type="PROSITE" id="PS50850">
    <property type="entry name" value="MFS"/>
    <property type="match status" value="1"/>
</dbReference>
<organism evidence="7 8">
    <name type="scientific">Nocardioides bruguierae</name>
    <dbReference type="NCBI Taxonomy" id="2945102"/>
    <lineage>
        <taxon>Bacteria</taxon>
        <taxon>Bacillati</taxon>
        <taxon>Actinomycetota</taxon>
        <taxon>Actinomycetes</taxon>
        <taxon>Propionibacteriales</taxon>
        <taxon>Nocardioidaceae</taxon>
        <taxon>Nocardioides</taxon>
    </lineage>
</organism>
<name>A0A9X2D7N3_9ACTN</name>
<reference evidence="7" key="1">
    <citation type="submission" date="2022-05" db="EMBL/GenBank/DDBJ databases">
        <authorList>
            <person name="Tuo L."/>
        </authorList>
    </citation>
    <scope>NUCLEOTIDE SEQUENCE</scope>
    <source>
        <strain evidence="7">BSK12Z-4</strain>
    </source>
</reference>
<dbReference type="EMBL" id="JAMOIL010000012">
    <property type="protein sequence ID" value="MCM0620876.1"/>
    <property type="molecule type" value="Genomic_DNA"/>
</dbReference>
<accession>A0A9X2D7N3</accession>
<evidence type="ECO:0000259" key="6">
    <source>
        <dbReference type="PROSITE" id="PS50850"/>
    </source>
</evidence>
<feature type="transmembrane region" description="Helical" evidence="5">
    <location>
        <begin position="27"/>
        <end position="52"/>
    </location>
</feature>
<feature type="transmembrane region" description="Helical" evidence="5">
    <location>
        <begin position="190"/>
        <end position="207"/>
    </location>
</feature>
<feature type="transmembrane region" description="Helical" evidence="5">
    <location>
        <begin position="399"/>
        <end position="418"/>
    </location>
</feature>